<accession>A0A9W6VAZ9</accession>
<feature type="compositionally biased region" description="Basic and acidic residues" evidence="1">
    <location>
        <begin position="106"/>
        <end position="118"/>
    </location>
</feature>
<gene>
    <name evidence="3" type="ORF">Aglo03_32940</name>
</gene>
<dbReference type="EMBL" id="BSSD01000004">
    <property type="protein sequence ID" value="GLW92478.1"/>
    <property type="molecule type" value="Genomic_DNA"/>
</dbReference>
<organism evidence="3 4">
    <name type="scientific">Actinokineospora globicatena</name>
    <dbReference type="NCBI Taxonomy" id="103729"/>
    <lineage>
        <taxon>Bacteria</taxon>
        <taxon>Bacillati</taxon>
        <taxon>Actinomycetota</taxon>
        <taxon>Actinomycetes</taxon>
        <taxon>Pseudonocardiales</taxon>
        <taxon>Pseudonocardiaceae</taxon>
        <taxon>Actinokineospora</taxon>
    </lineage>
</organism>
<evidence type="ECO:0000256" key="2">
    <source>
        <dbReference type="SAM" id="Phobius"/>
    </source>
</evidence>
<dbReference type="Proteomes" id="UP001165042">
    <property type="component" value="Unassembled WGS sequence"/>
</dbReference>
<dbReference type="RefSeq" id="WP_285611035.1">
    <property type="nucleotide sequence ID" value="NZ_BSSD01000004.1"/>
</dbReference>
<name>A0A9W6VAZ9_9PSEU</name>
<feature type="region of interest" description="Disordered" evidence="1">
    <location>
        <begin position="77"/>
        <end position="118"/>
    </location>
</feature>
<comment type="caution">
    <text evidence="3">The sequence shown here is derived from an EMBL/GenBank/DDBJ whole genome shotgun (WGS) entry which is preliminary data.</text>
</comment>
<proteinExistence type="predicted"/>
<evidence type="ECO:0000313" key="4">
    <source>
        <dbReference type="Proteomes" id="UP001165042"/>
    </source>
</evidence>
<feature type="region of interest" description="Disordered" evidence="1">
    <location>
        <begin position="1"/>
        <end position="27"/>
    </location>
</feature>
<reference evidence="3" key="1">
    <citation type="submission" date="2023-02" db="EMBL/GenBank/DDBJ databases">
        <title>Actinokineospora globicatena NBRC 15670.</title>
        <authorList>
            <person name="Ichikawa N."/>
            <person name="Sato H."/>
            <person name="Tonouchi N."/>
        </authorList>
    </citation>
    <scope>NUCLEOTIDE SEQUENCE</scope>
    <source>
        <strain evidence="3">NBRC 15670</strain>
    </source>
</reference>
<feature type="transmembrane region" description="Helical" evidence="2">
    <location>
        <begin position="43"/>
        <end position="65"/>
    </location>
</feature>
<keyword evidence="2" id="KW-1133">Transmembrane helix</keyword>
<keyword evidence="4" id="KW-1185">Reference proteome</keyword>
<sequence length="275" mass="29125">MDEHSLRSAFTEAMNSTPTPPEMDGERVLHDARQAKRAHRAKLAGFASAAAVVVVAAGAFALPVLGGGVADSVAVGSTRHPTQSQTGSPDPTATETKPTFPSGQSDRTETSGPQDDRSKVLLARVLEVVPPGYTAPEKFDNPDSLPARDHQAQVVDDHAEVWEYLGYITVGKGDGRWGRISATSVHFGQGAVGCGTEESRPPAECKTIEVGGKHVAVYTALGRPDQWAVYQHPDGVVVTVTQSKSIMPQIQPLADYPFTPDELATLATGTKFTLS</sequence>
<feature type="compositionally biased region" description="Polar residues" evidence="1">
    <location>
        <begin position="79"/>
        <end position="105"/>
    </location>
</feature>
<evidence type="ECO:0000313" key="3">
    <source>
        <dbReference type="EMBL" id="GLW92478.1"/>
    </source>
</evidence>
<keyword evidence="2" id="KW-0812">Transmembrane</keyword>
<protein>
    <submittedName>
        <fullName evidence="3">Uncharacterized protein</fullName>
    </submittedName>
</protein>
<dbReference type="AlphaFoldDB" id="A0A9W6VAZ9"/>
<evidence type="ECO:0000256" key="1">
    <source>
        <dbReference type="SAM" id="MobiDB-lite"/>
    </source>
</evidence>
<keyword evidence="2" id="KW-0472">Membrane</keyword>